<reference evidence="1" key="1">
    <citation type="submission" date="2019-08" db="EMBL/GenBank/DDBJ databases">
        <authorList>
            <person name="Kucharzyk K."/>
            <person name="Murdoch R.W."/>
            <person name="Higgins S."/>
            <person name="Loffler F."/>
        </authorList>
    </citation>
    <scope>NUCLEOTIDE SEQUENCE</scope>
</reference>
<sequence>MSQNQDNREIQDNVQRFASIAGQGKGVAADVEAAVERLREVVFKLNHSVARFNVV</sequence>
<comment type="caution">
    <text evidence="1">The sequence shown here is derived from an EMBL/GenBank/DDBJ whole genome shotgun (WGS) entry which is preliminary data.</text>
</comment>
<name>A0A645EU07_9ZZZZ</name>
<protein>
    <submittedName>
        <fullName evidence="1">Uncharacterized protein</fullName>
    </submittedName>
</protein>
<dbReference type="EMBL" id="VSSQ01051429">
    <property type="protein sequence ID" value="MPN05528.1"/>
    <property type="molecule type" value="Genomic_DNA"/>
</dbReference>
<organism evidence="1">
    <name type="scientific">bioreactor metagenome</name>
    <dbReference type="NCBI Taxonomy" id="1076179"/>
    <lineage>
        <taxon>unclassified sequences</taxon>
        <taxon>metagenomes</taxon>
        <taxon>ecological metagenomes</taxon>
    </lineage>
</organism>
<proteinExistence type="predicted"/>
<gene>
    <name evidence="1" type="ORF">SDC9_152779</name>
</gene>
<evidence type="ECO:0000313" key="1">
    <source>
        <dbReference type="EMBL" id="MPN05528.1"/>
    </source>
</evidence>
<accession>A0A645EU07</accession>
<dbReference type="AlphaFoldDB" id="A0A645EU07"/>